<dbReference type="InterPro" id="IPR018389">
    <property type="entry name" value="DctP_fam"/>
</dbReference>
<dbReference type="Pfam" id="PF03480">
    <property type="entry name" value="DctP"/>
    <property type="match status" value="1"/>
</dbReference>
<dbReference type="RefSeq" id="WP_147846923.1">
    <property type="nucleotide sequence ID" value="NZ_VDUZ01000010.1"/>
</dbReference>
<feature type="chain" id="PRO_5022879089" evidence="2">
    <location>
        <begin position="24"/>
        <end position="347"/>
    </location>
</feature>
<dbReference type="NCBIfam" id="NF037995">
    <property type="entry name" value="TRAP_S1"/>
    <property type="match status" value="1"/>
</dbReference>
<evidence type="ECO:0000313" key="4">
    <source>
        <dbReference type="Proteomes" id="UP000321638"/>
    </source>
</evidence>
<dbReference type="GO" id="GO:0055085">
    <property type="term" value="P:transmembrane transport"/>
    <property type="evidence" value="ECO:0007669"/>
    <property type="project" value="InterPro"/>
</dbReference>
<dbReference type="OrthoDB" id="9799287at2"/>
<protein>
    <submittedName>
        <fullName evidence="3">C4-dicarboxylate ABC transporter substrate-binding protein</fullName>
    </submittedName>
</protein>
<dbReference type="InterPro" id="IPR038404">
    <property type="entry name" value="TRAP_DctP_sf"/>
</dbReference>
<name>A0A5C8PQ18_9HYPH</name>
<keyword evidence="1 2" id="KW-0732">Signal</keyword>
<organism evidence="3 4">
    <name type="scientific">Vineibacter terrae</name>
    <dbReference type="NCBI Taxonomy" id="2586908"/>
    <lineage>
        <taxon>Bacteria</taxon>
        <taxon>Pseudomonadati</taxon>
        <taxon>Pseudomonadota</taxon>
        <taxon>Alphaproteobacteria</taxon>
        <taxon>Hyphomicrobiales</taxon>
        <taxon>Vineibacter</taxon>
    </lineage>
</organism>
<comment type="caution">
    <text evidence="3">The sequence shown here is derived from an EMBL/GenBank/DDBJ whole genome shotgun (WGS) entry which is preliminary data.</text>
</comment>
<evidence type="ECO:0000256" key="1">
    <source>
        <dbReference type="ARBA" id="ARBA00022729"/>
    </source>
</evidence>
<dbReference type="PANTHER" id="PTHR33376:SF5">
    <property type="entry name" value="EXTRACYTOPLASMIC SOLUTE RECEPTOR PROTEIN"/>
    <property type="match status" value="1"/>
</dbReference>
<sequence>MTHPLRVAAVGAALLFASLSSAAAQTVEGPKVNWKLATWGKPRAVTAGIETLARHVKERTGGKFTIAIGYESFGGPKELLDILSVGGLDMTMICSSYHPDKQPAYTGLDLPFLPLPDFETQWKVHDAYHKHPYIQQEMGKWNAMFYVSSLLPQYEFVGRGKPPKTLADFKGMRVRAIGGIGEAMRNLGAVPTSVDATEVYTSLERGAVDAVSFPSTYAHGSYKTYEISKWFTVNMAPGTQACPVLINKDAWAKLPDAYKPLFDEVRPQIKDNLIKAYGESDAKYVPLFKQKGLEFITYSEKDLETFRQVGGRPVWDKWVKEMAAKGIPAQELLDLILKTATDAGKKT</sequence>
<dbReference type="Gene3D" id="3.40.190.170">
    <property type="entry name" value="Bacterial extracellular solute-binding protein, family 7"/>
    <property type="match status" value="1"/>
</dbReference>
<reference evidence="3 4" key="1">
    <citation type="submission" date="2019-06" db="EMBL/GenBank/DDBJ databases">
        <title>New taxonomy in bacterial strain CC-CFT640, isolated from vineyard.</title>
        <authorList>
            <person name="Lin S.-Y."/>
            <person name="Tsai C.-F."/>
            <person name="Young C.-C."/>
        </authorList>
    </citation>
    <scope>NUCLEOTIDE SEQUENCE [LARGE SCALE GENOMIC DNA]</scope>
    <source>
        <strain evidence="3 4">CC-CFT640</strain>
    </source>
</reference>
<dbReference type="PANTHER" id="PTHR33376">
    <property type="match status" value="1"/>
</dbReference>
<accession>A0A5C8PQ18</accession>
<dbReference type="EMBL" id="VDUZ01000010">
    <property type="protein sequence ID" value="TXL76662.1"/>
    <property type="molecule type" value="Genomic_DNA"/>
</dbReference>
<dbReference type="Proteomes" id="UP000321638">
    <property type="component" value="Unassembled WGS sequence"/>
</dbReference>
<proteinExistence type="predicted"/>
<evidence type="ECO:0000256" key="2">
    <source>
        <dbReference type="SAM" id="SignalP"/>
    </source>
</evidence>
<gene>
    <name evidence="3" type="ORF">FHP25_10660</name>
</gene>
<feature type="signal peptide" evidence="2">
    <location>
        <begin position="1"/>
        <end position="23"/>
    </location>
</feature>
<keyword evidence="4" id="KW-1185">Reference proteome</keyword>
<evidence type="ECO:0000313" key="3">
    <source>
        <dbReference type="EMBL" id="TXL76662.1"/>
    </source>
</evidence>
<dbReference type="AlphaFoldDB" id="A0A5C8PQ18"/>